<feature type="domain" description="SIS" evidence="2">
    <location>
        <begin position="32"/>
        <end position="174"/>
    </location>
</feature>
<dbReference type="SUPFAM" id="SSF53697">
    <property type="entry name" value="SIS domain"/>
    <property type="match status" value="1"/>
</dbReference>
<dbReference type="EC" id="5.3.1.27" evidence="3"/>
<dbReference type="InterPro" id="IPR001347">
    <property type="entry name" value="SIS_dom"/>
</dbReference>
<dbReference type="InterPro" id="IPR017552">
    <property type="entry name" value="PHI/rmpB"/>
</dbReference>
<comment type="similarity">
    <text evidence="1">Belongs to the SIS family. PHI subfamily.</text>
</comment>
<accession>A0ABZ2ECD0</accession>
<dbReference type="InterPro" id="IPR046348">
    <property type="entry name" value="SIS_dom_sf"/>
</dbReference>
<evidence type="ECO:0000256" key="1">
    <source>
        <dbReference type="ARBA" id="ARBA00009235"/>
    </source>
</evidence>
<protein>
    <submittedName>
        <fullName evidence="3">6-phospho-3-hexuloisomerase</fullName>
        <ecNumber evidence="3">5.3.1.27</ecNumber>
    </submittedName>
</protein>
<dbReference type="PANTHER" id="PTHR43443">
    <property type="entry name" value="3-HEXULOSE-6-PHOSPHATE ISOMERASE"/>
    <property type="match status" value="1"/>
</dbReference>
<dbReference type="Pfam" id="PF01380">
    <property type="entry name" value="SIS"/>
    <property type="match status" value="1"/>
</dbReference>
<dbReference type="NCBIfam" id="TIGR03127">
    <property type="entry name" value="RuMP_HxlB"/>
    <property type="match status" value="1"/>
</dbReference>
<evidence type="ECO:0000313" key="3">
    <source>
        <dbReference type="EMBL" id="WWC54521.1"/>
    </source>
</evidence>
<gene>
    <name evidence="3" type="primary">hxlB</name>
    <name evidence="3" type="ORF">DBT44_0009090</name>
</gene>
<evidence type="ECO:0000259" key="2">
    <source>
        <dbReference type="PROSITE" id="PS51464"/>
    </source>
</evidence>
<keyword evidence="4" id="KW-1185">Reference proteome</keyword>
<dbReference type="GeneID" id="86859111"/>
<organism evidence="3 4">
    <name type="scientific">Aerococcus mictus</name>
    <dbReference type="NCBI Taxonomy" id="2976810"/>
    <lineage>
        <taxon>Bacteria</taxon>
        <taxon>Bacillati</taxon>
        <taxon>Bacillota</taxon>
        <taxon>Bacilli</taxon>
        <taxon>Lactobacillales</taxon>
        <taxon>Aerococcaceae</taxon>
        <taxon>Aerococcus</taxon>
    </lineage>
</organism>
<dbReference type="Proteomes" id="UP000250354">
    <property type="component" value="Chromosome"/>
</dbReference>
<reference evidence="3 4" key="1">
    <citation type="journal article" date="2020" name="J. Bacteriol.">
        <title>Aerococcus urinae Isolated from Women with Lower Urinary Tract Symptoms: In Vitro Aggregation and Genome Analysis.</title>
        <authorList>
            <person name="Hilt E.E."/>
            <person name="Putonti C."/>
            <person name="Thomas-White K."/>
            <person name="Lewis A.L."/>
            <person name="Visick K.L."/>
            <person name="Gilbert N.M."/>
            <person name="Wolfe A.J."/>
        </authorList>
    </citation>
    <scope>NUCLEOTIDE SEQUENCE [LARGE SCALE GENOMIC DNA]</scope>
    <source>
        <strain evidence="3 4">UMB1016</strain>
    </source>
</reference>
<dbReference type="PANTHER" id="PTHR43443:SF1">
    <property type="entry name" value="3-HEXULOSE-6-PHOSPHATE ISOMERASE"/>
    <property type="match status" value="1"/>
</dbReference>
<dbReference type="GO" id="GO:0043800">
    <property type="term" value="F:6-phospho-3-hexuloisomerase activity"/>
    <property type="evidence" value="ECO:0007669"/>
    <property type="project" value="UniProtKB-EC"/>
</dbReference>
<dbReference type="PROSITE" id="PS51464">
    <property type="entry name" value="SIS"/>
    <property type="match status" value="1"/>
</dbReference>
<keyword evidence="3" id="KW-0413">Isomerase</keyword>
<dbReference type="RefSeq" id="WP_083300432.1">
    <property type="nucleotide sequence ID" value="NZ_CAJHLJ010000011.1"/>
</dbReference>
<name>A0ABZ2ECD0_9LACT</name>
<dbReference type="Gene3D" id="3.40.50.10490">
    <property type="entry name" value="Glucose-6-phosphate isomerase like protein, domain 1"/>
    <property type="match status" value="1"/>
</dbReference>
<sequence length="187" mass="20561">MMTNSTYRNYVSILKELNMHQEELALYNFGKINNLIINANHIFLLGAGRSGCVMKMFANRLNHLGLNVSIIGEVTAPPANKNDVLILNSSSGATDRLIVTAKKAKKIGVTIILISSQTNTELYKLADEAIIFSANSKSSADNSLSRQPMGSLFEQTSLIICDAIVISLKEMLEETNQTMSKRHANLE</sequence>
<proteinExistence type="inferred from homology"/>
<evidence type="ECO:0000313" key="4">
    <source>
        <dbReference type="Proteomes" id="UP000250354"/>
    </source>
</evidence>
<dbReference type="EMBL" id="CP145132">
    <property type="protein sequence ID" value="WWC54521.1"/>
    <property type="molecule type" value="Genomic_DNA"/>
</dbReference>